<dbReference type="AlphaFoldDB" id="A0A382MXZ2"/>
<evidence type="ECO:0000313" key="1">
    <source>
        <dbReference type="EMBL" id="SVC52332.1"/>
    </source>
</evidence>
<gene>
    <name evidence="1" type="ORF">METZ01_LOCUS305186</name>
</gene>
<dbReference type="EMBL" id="UINC01095891">
    <property type="protein sequence ID" value="SVC52332.1"/>
    <property type="molecule type" value="Genomic_DNA"/>
</dbReference>
<organism evidence="1">
    <name type="scientific">marine metagenome</name>
    <dbReference type="NCBI Taxonomy" id="408172"/>
    <lineage>
        <taxon>unclassified sequences</taxon>
        <taxon>metagenomes</taxon>
        <taxon>ecological metagenomes</taxon>
    </lineage>
</organism>
<feature type="non-terminal residue" evidence="1">
    <location>
        <position position="49"/>
    </location>
</feature>
<dbReference type="NCBIfam" id="TIGR01409">
    <property type="entry name" value="TAT_signal_seq"/>
    <property type="match status" value="1"/>
</dbReference>
<dbReference type="InterPro" id="IPR006311">
    <property type="entry name" value="TAT_signal"/>
</dbReference>
<dbReference type="PROSITE" id="PS51318">
    <property type="entry name" value="TAT"/>
    <property type="match status" value="1"/>
</dbReference>
<accession>A0A382MXZ2</accession>
<protein>
    <recommendedName>
        <fullName evidence="2">Twin-arginine translocation signal domain-containing protein</fullName>
    </recommendedName>
</protein>
<evidence type="ECO:0008006" key="2">
    <source>
        <dbReference type="Google" id="ProtNLM"/>
    </source>
</evidence>
<reference evidence="1" key="1">
    <citation type="submission" date="2018-05" db="EMBL/GenBank/DDBJ databases">
        <authorList>
            <person name="Lanie J.A."/>
            <person name="Ng W.-L."/>
            <person name="Kazmierczak K.M."/>
            <person name="Andrzejewski T.M."/>
            <person name="Davidsen T.M."/>
            <person name="Wayne K.J."/>
            <person name="Tettelin H."/>
            <person name="Glass J.I."/>
            <person name="Rusch D."/>
            <person name="Podicherti R."/>
            <person name="Tsui H.-C.T."/>
            <person name="Winkler M.E."/>
        </authorList>
    </citation>
    <scope>NUCLEOTIDE SEQUENCE</scope>
</reference>
<sequence length="49" mass="5080">MTKMTTTRRSFLKSSLATGTAALICGTKGQVKVLGANDRLRIAVAGLNG</sequence>
<name>A0A382MXZ2_9ZZZZ</name>
<dbReference type="Pfam" id="PF10518">
    <property type="entry name" value="TAT_signal"/>
    <property type="match status" value="1"/>
</dbReference>
<proteinExistence type="predicted"/>
<dbReference type="InterPro" id="IPR019546">
    <property type="entry name" value="TAT_signal_bac_arc"/>
</dbReference>